<evidence type="ECO:0000313" key="12">
    <source>
        <dbReference type="Proteomes" id="UP000198242"/>
    </source>
</evidence>
<keyword evidence="5" id="KW-0547">Nucleotide-binding</keyword>
<reference evidence="12" key="1">
    <citation type="submission" date="2016-06" db="EMBL/GenBank/DDBJ databases">
        <authorList>
            <person name="Varghese N."/>
            <person name="Submissions Spin"/>
        </authorList>
    </citation>
    <scope>NUCLEOTIDE SEQUENCE [LARGE SCALE GENOMIC DNA]</scope>
    <source>
        <strain evidence="12">DSM 43909</strain>
    </source>
</reference>
<dbReference type="PANTHER" id="PTHR24421">
    <property type="entry name" value="NITRATE/NITRITE SENSOR PROTEIN NARX-RELATED"/>
    <property type="match status" value="1"/>
</dbReference>
<keyword evidence="4" id="KW-0808">Transferase</keyword>
<evidence type="ECO:0000256" key="3">
    <source>
        <dbReference type="ARBA" id="ARBA00022553"/>
    </source>
</evidence>
<keyword evidence="6 11" id="KW-0418">Kinase</keyword>
<protein>
    <recommendedName>
        <fullName evidence="2">histidine kinase</fullName>
        <ecNumber evidence="2">2.7.13.3</ecNumber>
    </recommendedName>
</protein>
<proteinExistence type="predicted"/>
<dbReference type="AlphaFoldDB" id="A0A1C4XKM0"/>
<dbReference type="SUPFAM" id="SSF55874">
    <property type="entry name" value="ATPase domain of HSP90 chaperone/DNA topoisomerase II/histidine kinase"/>
    <property type="match status" value="1"/>
</dbReference>
<keyword evidence="9" id="KW-0812">Transmembrane</keyword>
<dbReference type="Proteomes" id="UP000198242">
    <property type="component" value="Chromosome I"/>
</dbReference>
<dbReference type="Gene3D" id="1.20.5.1930">
    <property type="match status" value="1"/>
</dbReference>
<keyword evidence="9" id="KW-0472">Membrane</keyword>
<dbReference type="Pfam" id="PF07730">
    <property type="entry name" value="HisKA_3"/>
    <property type="match status" value="1"/>
</dbReference>
<feature type="transmembrane region" description="Helical" evidence="9">
    <location>
        <begin position="28"/>
        <end position="45"/>
    </location>
</feature>
<dbReference type="GO" id="GO:0016020">
    <property type="term" value="C:membrane"/>
    <property type="evidence" value="ECO:0007669"/>
    <property type="project" value="InterPro"/>
</dbReference>
<keyword evidence="9" id="KW-1133">Transmembrane helix</keyword>
<name>A0A1C4XKM0_MICVI</name>
<feature type="transmembrane region" description="Helical" evidence="9">
    <location>
        <begin position="57"/>
        <end position="73"/>
    </location>
</feature>
<evidence type="ECO:0000256" key="4">
    <source>
        <dbReference type="ARBA" id="ARBA00022679"/>
    </source>
</evidence>
<evidence type="ECO:0000256" key="6">
    <source>
        <dbReference type="ARBA" id="ARBA00022777"/>
    </source>
</evidence>
<keyword evidence="12" id="KW-1185">Reference proteome</keyword>
<dbReference type="GO" id="GO:0046983">
    <property type="term" value="F:protein dimerization activity"/>
    <property type="evidence" value="ECO:0007669"/>
    <property type="project" value="InterPro"/>
</dbReference>
<evidence type="ECO:0000259" key="10">
    <source>
        <dbReference type="Pfam" id="PF07730"/>
    </source>
</evidence>
<keyword evidence="7" id="KW-0067">ATP-binding</keyword>
<dbReference type="GO" id="GO:0005524">
    <property type="term" value="F:ATP binding"/>
    <property type="evidence" value="ECO:0007669"/>
    <property type="project" value="UniProtKB-KW"/>
</dbReference>
<organism evidence="11 12">
    <name type="scientific">Micromonospora viridifaciens</name>
    <dbReference type="NCBI Taxonomy" id="1881"/>
    <lineage>
        <taxon>Bacteria</taxon>
        <taxon>Bacillati</taxon>
        <taxon>Actinomycetota</taxon>
        <taxon>Actinomycetes</taxon>
        <taxon>Micromonosporales</taxon>
        <taxon>Micromonosporaceae</taxon>
        <taxon>Micromonospora</taxon>
    </lineage>
</organism>
<evidence type="ECO:0000256" key="9">
    <source>
        <dbReference type="SAM" id="Phobius"/>
    </source>
</evidence>
<feature type="transmembrane region" description="Helical" evidence="9">
    <location>
        <begin position="170"/>
        <end position="191"/>
    </location>
</feature>
<keyword evidence="3" id="KW-0597">Phosphoprotein</keyword>
<dbReference type="InterPro" id="IPR036890">
    <property type="entry name" value="HATPase_C_sf"/>
</dbReference>
<dbReference type="EC" id="2.7.13.3" evidence="2"/>
<feature type="domain" description="Signal transduction histidine kinase subgroup 3 dimerisation and phosphoacceptor" evidence="10">
    <location>
        <begin position="216"/>
        <end position="279"/>
    </location>
</feature>
<dbReference type="InterPro" id="IPR050482">
    <property type="entry name" value="Sensor_HK_TwoCompSys"/>
</dbReference>
<accession>A0A1C4XKM0</accession>
<evidence type="ECO:0000256" key="7">
    <source>
        <dbReference type="ARBA" id="ARBA00022840"/>
    </source>
</evidence>
<feature type="transmembrane region" description="Helical" evidence="9">
    <location>
        <begin position="88"/>
        <end position="110"/>
    </location>
</feature>
<keyword evidence="8" id="KW-0902">Two-component regulatory system</keyword>
<evidence type="ECO:0000256" key="8">
    <source>
        <dbReference type="ARBA" id="ARBA00023012"/>
    </source>
</evidence>
<evidence type="ECO:0000313" key="11">
    <source>
        <dbReference type="EMBL" id="SCF09050.1"/>
    </source>
</evidence>
<sequence>MTLVFGGPYPCRVRNGDRRTNGVRRPDTLLTGAFLTMSLVQVLWIRPVPSLWIPDSYWFGPVLAVVSVLPLAWRRTRPAAAAVVGSSLWWIPTDGFLVLGYVCAVLLFFALGRWSTSFRSRCLACVWAIISGTFGFLAIEQAKSGLIHLMLEADVRQQVAELRIPGAETLLAVLGFWLVVLVPYAVGRFVAAQDREAERRIVAEREAARRDAVEEERARIVRELHDVVGHEVTLMSIQSEAAAQALALAPDRAAGPIAAVRETAHRASRELRAILDLLGNDELAVTPDGRGLAELADRAARLGIANSLVVTGEPWADAPRHWLAVNRIVQECLTNAGKHAPGEKVDVTLEWSATGVRVRAGNPSPAAPRNGSGHGIPGMAERARLLGGTLDMAYVDGRFEVTAWLPAPGEEQR</sequence>
<dbReference type="EMBL" id="LT607411">
    <property type="protein sequence ID" value="SCF09050.1"/>
    <property type="molecule type" value="Genomic_DNA"/>
</dbReference>
<dbReference type="Gene3D" id="3.30.565.10">
    <property type="entry name" value="Histidine kinase-like ATPase, C-terminal domain"/>
    <property type="match status" value="1"/>
</dbReference>
<evidence type="ECO:0000256" key="2">
    <source>
        <dbReference type="ARBA" id="ARBA00012438"/>
    </source>
</evidence>
<evidence type="ECO:0000256" key="5">
    <source>
        <dbReference type="ARBA" id="ARBA00022741"/>
    </source>
</evidence>
<gene>
    <name evidence="11" type="ORF">GA0074695_3400</name>
</gene>
<dbReference type="GO" id="GO:0000155">
    <property type="term" value="F:phosphorelay sensor kinase activity"/>
    <property type="evidence" value="ECO:0007669"/>
    <property type="project" value="InterPro"/>
</dbReference>
<feature type="transmembrane region" description="Helical" evidence="9">
    <location>
        <begin position="122"/>
        <end position="139"/>
    </location>
</feature>
<comment type="catalytic activity">
    <reaction evidence="1">
        <text>ATP + protein L-histidine = ADP + protein N-phospho-L-histidine.</text>
        <dbReference type="EC" id="2.7.13.3"/>
    </reaction>
</comment>
<dbReference type="InterPro" id="IPR011712">
    <property type="entry name" value="Sig_transdc_His_kin_sub3_dim/P"/>
</dbReference>
<dbReference type="CDD" id="cd16917">
    <property type="entry name" value="HATPase_UhpB-NarQ-NarX-like"/>
    <property type="match status" value="1"/>
</dbReference>
<dbReference type="PANTHER" id="PTHR24421:SF10">
    <property type="entry name" value="NITRATE_NITRITE SENSOR PROTEIN NARQ"/>
    <property type="match status" value="1"/>
</dbReference>
<evidence type="ECO:0000256" key="1">
    <source>
        <dbReference type="ARBA" id="ARBA00000085"/>
    </source>
</evidence>